<keyword evidence="11" id="KW-1185">Reference proteome</keyword>
<dbReference type="SUPFAM" id="SSF47240">
    <property type="entry name" value="Ferritin-like"/>
    <property type="match status" value="1"/>
</dbReference>
<comment type="catalytic activity">
    <reaction evidence="7">
        <text>4 Fe(2+) + O2 + 4 H(+) = 4 Fe(3+) + 2 H2O</text>
        <dbReference type="Rhea" id="RHEA:11148"/>
        <dbReference type="ChEBI" id="CHEBI:15377"/>
        <dbReference type="ChEBI" id="CHEBI:15378"/>
        <dbReference type="ChEBI" id="CHEBI:15379"/>
        <dbReference type="ChEBI" id="CHEBI:29033"/>
        <dbReference type="ChEBI" id="CHEBI:29034"/>
        <dbReference type="EC" id="1.16.3.1"/>
    </reaction>
</comment>
<evidence type="ECO:0000313" key="10">
    <source>
        <dbReference type="EMBL" id="SKA21340.1"/>
    </source>
</evidence>
<dbReference type="Gene3D" id="1.20.1260.10">
    <property type="match status" value="1"/>
</dbReference>
<dbReference type="RefSeq" id="WP_078708843.1">
    <property type="nucleotide sequence ID" value="NZ_FUXL01000008.1"/>
</dbReference>
<protein>
    <recommendedName>
        <fullName evidence="7">Bacterioferritin</fullName>
        <ecNumber evidence="7">1.16.3.1</ecNumber>
    </recommendedName>
</protein>
<dbReference type="EC" id="1.16.3.1" evidence="7"/>
<dbReference type="Pfam" id="PF00210">
    <property type="entry name" value="Ferritin"/>
    <property type="match status" value="1"/>
</dbReference>
<evidence type="ECO:0000256" key="8">
    <source>
        <dbReference type="PIRSR" id="PIRSR002560-1"/>
    </source>
</evidence>
<sequence>MKGPEVSLKHLQRALTMELTTVNTYLLQERKLDDWGIDRLAKRMREEIGEEREHANLYLSRLILLEGEPDVHTLDKIEQPKSVKNIFETQLEMENEARAYYNKAARECEAAGDVGTFNLFMTILGDEEEHVDFCEEQLGLMEMLGDQLYISRQVSSAAGEDEE</sequence>
<name>A0A1T4RZA3_9HYPH</name>
<dbReference type="CDD" id="cd00907">
    <property type="entry name" value="Bacterioferritin"/>
    <property type="match status" value="1"/>
</dbReference>
<dbReference type="PRINTS" id="PR00601">
    <property type="entry name" value="BACFERRITIN"/>
</dbReference>
<dbReference type="GO" id="GO:0006826">
    <property type="term" value="P:iron ion transport"/>
    <property type="evidence" value="ECO:0007669"/>
    <property type="project" value="InterPro"/>
</dbReference>
<comment type="similarity">
    <text evidence="2 7">Belongs to the bacterioferritin family.</text>
</comment>
<dbReference type="InterPro" id="IPR012347">
    <property type="entry name" value="Ferritin-like"/>
</dbReference>
<evidence type="ECO:0000256" key="3">
    <source>
        <dbReference type="ARBA" id="ARBA00022434"/>
    </source>
</evidence>
<feature type="binding site" evidence="8">
    <location>
        <position position="51"/>
    </location>
    <ligand>
        <name>Fe cation</name>
        <dbReference type="ChEBI" id="CHEBI:24875"/>
        <label>1</label>
    </ligand>
</feature>
<keyword evidence="6 7" id="KW-0408">Iron</keyword>
<dbReference type="GO" id="GO:0004322">
    <property type="term" value="F:ferroxidase activity"/>
    <property type="evidence" value="ECO:0007669"/>
    <property type="project" value="UniProtKB-EC"/>
</dbReference>
<evidence type="ECO:0000256" key="1">
    <source>
        <dbReference type="ARBA" id="ARBA00001970"/>
    </source>
</evidence>
<feature type="binding site" evidence="8">
    <location>
        <position position="51"/>
    </location>
    <ligand>
        <name>Fe cation</name>
        <dbReference type="ChEBI" id="CHEBI:24875"/>
        <label>2</label>
    </ligand>
</feature>
<organism evidence="10 11">
    <name type="scientific">Consotaella salsifontis</name>
    <dbReference type="NCBI Taxonomy" id="1365950"/>
    <lineage>
        <taxon>Bacteria</taxon>
        <taxon>Pseudomonadati</taxon>
        <taxon>Pseudomonadota</taxon>
        <taxon>Alphaproteobacteria</taxon>
        <taxon>Hyphomicrobiales</taxon>
        <taxon>Aurantimonadaceae</taxon>
        <taxon>Consotaella</taxon>
    </lineage>
</organism>
<dbReference type="PIRSF" id="PIRSF002560">
    <property type="entry name" value="Bacterioferritin"/>
    <property type="match status" value="1"/>
</dbReference>
<dbReference type="STRING" id="1365950.SAMN05428963_108111"/>
<evidence type="ECO:0000313" key="11">
    <source>
        <dbReference type="Proteomes" id="UP000190135"/>
    </source>
</evidence>
<dbReference type="InterPro" id="IPR009040">
    <property type="entry name" value="Ferritin-like_diiron"/>
</dbReference>
<evidence type="ECO:0000256" key="2">
    <source>
        <dbReference type="ARBA" id="ARBA00008093"/>
    </source>
</evidence>
<dbReference type="GO" id="GO:0005829">
    <property type="term" value="C:cytosol"/>
    <property type="evidence" value="ECO:0007669"/>
    <property type="project" value="TreeGrafter"/>
</dbReference>
<dbReference type="Proteomes" id="UP000190135">
    <property type="component" value="Unassembled WGS sequence"/>
</dbReference>
<comment type="cofactor">
    <cofactor evidence="1">
        <name>heme b</name>
        <dbReference type="ChEBI" id="CHEBI:60344"/>
    </cofactor>
</comment>
<feature type="binding site" evidence="8">
    <location>
        <position position="18"/>
    </location>
    <ligand>
        <name>Fe cation</name>
        <dbReference type="ChEBI" id="CHEBI:24875"/>
        <label>1</label>
    </ligand>
</feature>
<feature type="binding site" evidence="8">
    <location>
        <position position="127"/>
    </location>
    <ligand>
        <name>Fe cation</name>
        <dbReference type="ChEBI" id="CHEBI:24875"/>
        <label>2</label>
    </ligand>
</feature>
<feature type="binding site" evidence="8">
    <location>
        <position position="130"/>
    </location>
    <ligand>
        <name>Fe cation</name>
        <dbReference type="ChEBI" id="CHEBI:24875"/>
        <label>2</label>
    </ligand>
</feature>
<dbReference type="GO" id="GO:0020037">
    <property type="term" value="F:heme binding"/>
    <property type="evidence" value="ECO:0007669"/>
    <property type="project" value="TreeGrafter"/>
</dbReference>
<accession>A0A1T4RZA3</accession>
<keyword evidence="5 7" id="KW-0479">Metal-binding</keyword>
<dbReference type="InterPro" id="IPR009078">
    <property type="entry name" value="Ferritin-like_SF"/>
</dbReference>
<evidence type="ECO:0000259" key="9">
    <source>
        <dbReference type="PROSITE" id="PS50905"/>
    </source>
</evidence>
<dbReference type="GO" id="GO:0006879">
    <property type="term" value="P:intracellular iron ion homeostasis"/>
    <property type="evidence" value="ECO:0007669"/>
    <property type="project" value="UniProtKB-KW"/>
</dbReference>
<dbReference type="GO" id="GO:0008199">
    <property type="term" value="F:ferric iron binding"/>
    <property type="evidence" value="ECO:0007669"/>
    <property type="project" value="InterPro"/>
</dbReference>
<dbReference type="OrthoDB" id="9800505at2"/>
<feature type="binding site" evidence="8">
    <location>
        <position position="50"/>
    </location>
    <ligand>
        <name>Fe cation</name>
        <dbReference type="ChEBI" id="CHEBI:24875"/>
        <label>3</label>
    </ligand>
</feature>
<comment type="function">
    <text evidence="7">Iron-storage protein, whose ferroxidase center binds Fe(2+), oxidizes it using dioxygen to Fe(3+), and participates in the subsequent Fe(3+) oxide mineral core formation within the central cavity of the BFR protein shell.</text>
</comment>
<feature type="binding site" evidence="8">
    <location>
        <position position="127"/>
    </location>
    <ligand>
        <name>Fe cation</name>
        <dbReference type="ChEBI" id="CHEBI:24875"/>
        <label>1</label>
    </ligand>
</feature>
<evidence type="ECO:0000256" key="7">
    <source>
        <dbReference type="PIRNR" id="PIRNR002560"/>
    </source>
</evidence>
<reference evidence="10 11" key="1">
    <citation type="submission" date="2017-02" db="EMBL/GenBank/DDBJ databases">
        <authorList>
            <person name="Peterson S.W."/>
        </authorList>
    </citation>
    <scope>NUCLEOTIDE SEQUENCE [LARGE SCALE GENOMIC DNA]</scope>
    <source>
        <strain evidence="10 11">USBA 369</strain>
    </source>
</reference>
<gene>
    <name evidence="10" type="ORF">SAMN05428963_108111</name>
</gene>
<dbReference type="InterPro" id="IPR002024">
    <property type="entry name" value="Bacterioferritin"/>
</dbReference>
<dbReference type="EMBL" id="FUXL01000008">
    <property type="protein sequence ID" value="SKA21340.1"/>
    <property type="molecule type" value="Genomic_DNA"/>
</dbReference>
<dbReference type="InterPro" id="IPR008331">
    <property type="entry name" value="Ferritin_DPS_dom"/>
</dbReference>
<feature type="domain" description="Ferritin-like diiron" evidence="9">
    <location>
        <begin position="1"/>
        <end position="145"/>
    </location>
</feature>
<keyword evidence="3 7" id="KW-0409">Iron storage</keyword>
<keyword evidence="4" id="KW-0349">Heme</keyword>
<proteinExistence type="inferred from homology"/>
<feature type="binding site" evidence="8">
    <location>
        <position position="54"/>
    </location>
    <ligand>
        <name>Fe cation</name>
        <dbReference type="ChEBI" id="CHEBI:24875"/>
        <label>1</label>
    </ligand>
</feature>
<dbReference type="AlphaFoldDB" id="A0A1T4RZA3"/>
<dbReference type="PANTHER" id="PTHR30295">
    <property type="entry name" value="BACTERIOFERRITIN"/>
    <property type="match status" value="1"/>
</dbReference>
<dbReference type="PANTHER" id="PTHR30295:SF0">
    <property type="entry name" value="BACTERIOFERRITIN"/>
    <property type="match status" value="1"/>
</dbReference>
<evidence type="ECO:0000256" key="6">
    <source>
        <dbReference type="ARBA" id="ARBA00023004"/>
    </source>
</evidence>
<feature type="binding site" evidence="8">
    <location>
        <position position="94"/>
    </location>
    <ligand>
        <name>Fe cation</name>
        <dbReference type="ChEBI" id="CHEBI:24875"/>
        <label>2</label>
    </ligand>
</feature>
<evidence type="ECO:0000256" key="4">
    <source>
        <dbReference type="ARBA" id="ARBA00022617"/>
    </source>
</evidence>
<dbReference type="PROSITE" id="PS50905">
    <property type="entry name" value="FERRITIN_LIKE"/>
    <property type="match status" value="1"/>
</dbReference>
<evidence type="ECO:0000256" key="5">
    <source>
        <dbReference type="ARBA" id="ARBA00022723"/>
    </source>
</evidence>